<sequence length="68" mass="6775">MKATIRVNGKDEDVPAGGLAALLAAHGVRQTRGCAVAINGAVVPASAWPTQTVAPGDDIEILRIVGGG</sequence>
<reference evidence="1 2" key="1">
    <citation type="submission" date="2012-11" db="EMBL/GenBank/DDBJ databases">
        <title>Whole genome sequence of Acidisphaera rubrifaciens HS-AP3.</title>
        <authorList>
            <person name="Azuma Y."/>
            <person name="Higashiura N."/>
            <person name="Hirakawa H."/>
            <person name="Matsushita K."/>
        </authorList>
    </citation>
    <scope>NUCLEOTIDE SEQUENCE [LARGE SCALE GENOMIC DNA]</scope>
    <source>
        <strain evidence="1 2">HS-AP3</strain>
    </source>
</reference>
<dbReference type="InterPro" id="IPR010035">
    <property type="entry name" value="Thi_S"/>
</dbReference>
<dbReference type="AlphaFoldDB" id="A0A0D6P495"/>
<dbReference type="EMBL" id="BANB01000124">
    <property type="protein sequence ID" value="GAN76595.1"/>
    <property type="molecule type" value="Genomic_DNA"/>
</dbReference>
<dbReference type="InterPro" id="IPR016155">
    <property type="entry name" value="Mopterin_synth/thiamin_S_b"/>
</dbReference>
<dbReference type="PANTHER" id="PTHR34472">
    <property type="entry name" value="SULFUR CARRIER PROTEIN THIS"/>
    <property type="match status" value="1"/>
</dbReference>
<proteinExistence type="predicted"/>
<name>A0A0D6P495_9PROT</name>
<dbReference type="OrthoDB" id="197113at2"/>
<dbReference type="Gene3D" id="3.10.20.30">
    <property type="match status" value="1"/>
</dbReference>
<keyword evidence="2" id="KW-1185">Reference proteome</keyword>
<dbReference type="Proteomes" id="UP000032680">
    <property type="component" value="Unassembled WGS sequence"/>
</dbReference>
<dbReference type="PANTHER" id="PTHR34472:SF1">
    <property type="entry name" value="SULFUR CARRIER PROTEIN THIS"/>
    <property type="match status" value="1"/>
</dbReference>
<comment type="caution">
    <text evidence="1">The sequence shown here is derived from an EMBL/GenBank/DDBJ whole genome shotgun (WGS) entry which is preliminary data.</text>
</comment>
<gene>
    <name evidence="1" type="ORF">Asru_0124_02</name>
</gene>
<dbReference type="SUPFAM" id="SSF54285">
    <property type="entry name" value="MoaD/ThiS"/>
    <property type="match status" value="1"/>
</dbReference>
<evidence type="ECO:0000313" key="1">
    <source>
        <dbReference type="EMBL" id="GAN76595.1"/>
    </source>
</evidence>
<accession>A0A0D6P495</accession>
<dbReference type="NCBIfam" id="TIGR01683">
    <property type="entry name" value="thiS"/>
    <property type="match status" value="1"/>
</dbReference>
<dbReference type="CDD" id="cd00565">
    <property type="entry name" value="Ubl_ThiS"/>
    <property type="match status" value="1"/>
</dbReference>
<dbReference type="RefSeq" id="WP_048860438.1">
    <property type="nucleotide sequence ID" value="NZ_BANB01000124.1"/>
</dbReference>
<dbReference type="InterPro" id="IPR012675">
    <property type="entry name" value="Beta-grasp_dom_sf"/>
</dbReference>
<dbReference type="InterPro" id="IPR003749">
    <property type="entry name" value="ThiS/MoaD-like"/>
</dbReference>
<organism evidence="1 2">
    <name type="scientific">Acidisphaera rubrifaciens HS-AP3</name>
    <dbReference type="NCBI Taxonomy" id="1231350"/>
    <lineage>
        <taxon>Bacteria</taxon>
        <taxon>Pseudomonadati</taxon>
        <taxon>Pseudomonadota</taxon>
        <taxon>Alphaproteobacteria</taxon>
        <taxon>Acetobacterales</taxon>
        <taxon>Acetobacteraceae</taxon>
        <taxon>Acidisphaera</taxon>
    </lineage>
</organism>
<protein>
    <submittedName>
        <fullName evidence="1">Thiamine biosynthesis protein ThiS</fullName>
    </submittedName>
</protein>
<dbReference type="Pfam" id="PF02597">
    <property type="entry name" value="ThiS"/>
    <property type="match status" value="1"/>
</dbReference>
<evidence type="ECO:0000313" key="2">
    <source>
        <dbReference type="Proteomes" id="UP000032680"/>
    </source>
</evidence>